<evidence type="ECO:0000313" key="1">
    <source>
        <dbReference type="EMBL" id="ROR72102.1"/>
    </source>
</evidence>
<dbReference type="RefSeq" id="WP_123302718.1">
    <property type="nucleotide sequence ID" value="NZ_RKHK01000001.1"/>
</dbReference>
<organism evidence="1 2">
    <name type="scientific">Bogoriella caseilytica</name>
    <dbReference type="NCBI Taxonomy" id="56055"/>
    <lineage>
        <taxon>Bacteria</taxon>
        <taxon>Bacillati</taxon>
        <taxon>Actinomycetota</taxon>
        <taxon>Actinomycetes</taxon>
        <taxon>Micrococcales</taxon>
        <taxon>Bogoriellaceae</taxon>
        <taxon>Bogoriella</taxon>
    </lineage>
</organism>
<protein>
    <submittedName>
        <fullName evidence="1">Uncharacterized protein</fullName>
    </submittedName>
</protein>
<gene>
    <name evidence="1" type="ORF">EDD31_0449</name>
</gene>
<comment type="caution">
    <text evidence="1">The sequence shown here is derived from an EMBL/GenBank/DDBJ whole genome shotgun (WGS) entry which is preliminary data.</text>
</comment>
<dbReference type="Proteomes" id="UP000280668">
    <property type="component" value="Unassembled WGS sequence"/>
</dbReference>
<dbReference type="OrthoDB" id="9812205at2"/>
<evidence type="ECO:0000313" key="2">
    <source>
        <dbReference type="Proteomes" id="UP000280668"/>
    </source>
</evidence>
<accession>A0A3N2BAB5</accession>
<dbReference type="Gene3D" id="2.20.25.10">
    <property type="match status" value="1"/>
</dbReference>
<keyword evidence="2" id="KW-1185">Reference proteome</keyword>
<dbReference type="AlphaFoldDB" id="A0A3N2BAB5"/>
<sequence length="71" mass="7260">MNTASAPSPALPGWVQQILRCPVTGSALTEQAGPDGIPELVSAEAGPDGARLAYPVCDGIPVLLAHEARRV</sequence>
<dbReference type="SUPFAM" id="SSF158997">
    <property type="entry name" value="Trm112p-like"/>
    <property type="match status" value="1"/>
</dbReference>
<reference evidence="1 2" key="1">
    <citation type="submission" date="2018-11" db="EMBL/GenBank/DDBJ databases">
        <title>Sequencing the genomes of 1000 actinobacteria strains.</title>
        <authorList>
            <person name="Klenk H.-P."/>
        </authorList>
    </citation>
    <scope>NUCLEOTIDE SEQUENCE [LARGE SCALE GENOMIC DNA]</scope>
    <source>
        <strain evidence="1 2">DSM 11294</strain>
    </source>
</reference>
<name>A0A3N2BAB5_9MICO</name>
<dbReference type="EMBL" id="RKHK01000001">
    <property type="protein sequence ID" value="ROR72102.1"/>
    <property type="molecule type" value="Genomic_DNA"/>
</dbReference>
<proteinExistence type="predicted"/>